<organism evidence="1 2">
    <name type="scientific">Candidatus Kaiserbacteria bacterium GW2011_GWB1_52_6</name>
    <dbReference type="NCBI Taxonomy" id="1618674"/>
    <lineage>
        <taxon>Bacteria</taxon>
        <taxon>Candidatus Kaiseribacteriota</taxon>
    </lineage>
</organism>
<evidence type="ECO:0008006" key="3">
    <source>
        <dbReference type="Google" id="ProtNLM"/>
    </source>
</evidence>
<dbReference type="EMBL" id="LCRA01000013">
    <property type="protein sequence ID" value="KKW27473.1"/>
    <property type="molecule type" value="Genomic_DNA"/>
</dbReference>
<evidence type="ECO:0000313" key="1">
    <source>
        <dbReference type="EMBL" id="KKW27473.1"/>
    </source>
</evidence>
<evidence type="ECO:0000313" key="2">
    <source>
        <dbReference type="Proteomes" id="UP000034185"/>
    </source>
</evidence>
<dbReference type="AlphaFoldDB" id="A0A0G1X8C4"/>
<comment type="caution">
    <text evidence="1">The sequence shown here is derived from an EMBL/GenBank/DDBJ whole genome shotgun (WGS) entry which is preliminary data.</text>
</comment>
<accession>A0A0G1X8C4</accession>
<reference evidence="1 2" key="1">
    <citation type="journal article" date="2015" name="Nature">
        <title>rRNA introns, odd ribosomes, and small enigmatic genomes across a large radiation of phyla.</title>
        <authorList>
            <person name="Brown C.T."/>
            <person name="Hug L.A."/>
            <person name="Thomas B.C."/>
            <person name="Sharon I."/>
            <person name="Castelle C.J."/>
            <person name="Singh A."/>
            <person name="Wilkins M.J."/>
            <person name="Williams K.H."/>
            <person name="Banfield J.F."/>
        </authorList>
    </citation>
    <scope>NUCLEOTIDE SEQUENCE [LARGE SCALE GENOMIC DNA]</scope>
</reference>
<proteinExistence type="predicted"/>
<name>A0A0G1X8C4_9BACT</name>
<sequence>MRRHIKRTLILTFGIIFILLGLAGLALPFLQGFLFLAIGLMLLSLYSPKIRTWVKMHTVQYPRLHKIIEKIDAWLIKSIGPV</sequence>
<gene>
    <name evidence="1" type="ORF">UY70_C0013G0005</name>
</gene>
<protein>
    <recommendedName>
        <fullName evidence="3">Transmembrane protein (PGPGW)</fullName>
    </recommendedName>
</protein>
<dbReference type="Proteomes" id="UP000034185">
    <property type="component" value="Unassembled WGS sequence"/>
</dbReference>